<organism evidence="1 2">
    <name type="scientific">Trapa natans</name>
    <name type="common">Water chestnut</name>
    <dbReference type="NCBI Taxonomy" id="22666"/>
    <lineage>
        <taxon>Eukaryota</taxon>
        <taxon>Viridiplantae</taxon>
        <taxon>Streptophyta</taxon>
        <taxon>Embryophyta</taxon>
        <taxon>Tracheophyta</taxon>
        <taxon>Spermatophyta</taxon>
        <taxon>Magnoliopsida</taxon>
        <taxon>eudicotyledons</taxon>
        <taxon>Gunneridae</taxon>
        <taxon>Pentapetalae</taxon>
        <taxon>rosids</taxon>
        <taxon>malvids</taxon>
        <taxon>Myrtales</taxon>
        <taxon>Lythraceae</taxon>
        <taxon>Trapa</taxon>
    </lineage>
</organism>
<keyword evidence="2" id="KW-1185">Reference proteome</keyword>
<evidence type="ECO:0000313" key="2">
    <source>
        <dbReference type="Proteomes" id="UP001346149"/>
    </source>
</evidence>
<gene>
    <name evidence="1" type="ORF">SAY86_021769</name>
</gene>
<proteinExistence type="predicted"/>
<sequence>MPESLRRGKEHNLTTRPVNKRQHIINHVDSSCSTVLPFVTRLSTIHFSLRRGIAMQSQHNPIEEQKKMNELYQLLSQEGTENYLNDMEKLTICHTDLHKATAAGMHRLPLEVANVAPSLTRKLNHEVLSPMQLAQHHRQL</sequence>
<name>A0AAN7MAI7_TRANT</name>
<reference evidence="1 2" key="1">
    <citation type="journal article" date="2023" name="Hortic Res">
        <title>Pangenome of water caltrop reveals structural variations and asymmetric subgenome divergence after allopolyploidization.</title>
        <authorList>
            <person name="Zhang X."/>
            <person name="Chen Y."/>
            <person name="Wang L."/>
            <person name="Yuan Y."/>
            <person name="Fang M."/>
            <person name="Shi L."/>
            <person name="Lu R."/>
            <person name="Comes H.P."/>
            <person name="Ma Y."/>
            <person name="Chen Y."/>
            <person name="Huang G."/>
            <person name="Zhou Y."/>
            <person name="Zheng Z."/>
            <person name="Qiu Y."/>
        </authorList>
    </citation>
    <scope>NUCLEOTIDE SEQUENCE [LARGE SCALE GENOMIC DNA]</scope>
    <source>
        <strain evidence="1">F231</strain>
    </source>
</reference>
<accession>A0AAN7MAI7</accession>
<dbReference type="AlphaFoldDB" id="A0AAN7MAI7"/>
<protein>
    <submittedName>
        <fullName evidence="1">Uncharacterized protein</fullName>
    </submittedName>
</protein>
<dbReference type="Proteomes" id="UP001346149">
    <property type="component" value="Unassembled WGS sequence"/>
</dbReference>
<dbReference type="EMBL" id="JAXQNO010000003">
    <property type="protein sequence ID" value="KAK4801282.1"/>
    <property type="molecule type" value="Genomic_DNA"/>
</dbReference>
<comment type="caution">
    <text evidence="1">The sequence shown here is derived from an EMBL/GenBank/DDBJ whole genome shotgun (WGS) entry which is preliminary data.</text>
</comment>
<evidence type="ECO:0000313" key="1">
    <source>
        <dbReference type="EMBL" id="KAK4801282.1"/>
    </source>
</evidence>